<protein>
    <recommendedName>
        <fullName evidence="2 10">FAD:protein FMN transferase</fullName>
        <ecNumber evidence="1 10">2.7.1.180</ecNumber>
    </recommendedName>
    <alternativeName>
        <fullName evidence="8 10">Flavin transferase</fullName>
    </alternativeName>
</protein>
<evidence type="ECO:0000256" key="3">
    <source>
        <dbReference type="ARBA" id="ARBA00022630"/>
    </source>
</evidence>
<keyword evidence="7 10" id="KW-0460">Magnesium</keyword>
<keyword evidence="5 10" id="KW-0479">Metal-binding</keyword>
<feature type="region of interest" description="Disordered" evidence="12">
    <location>
        <begin position="1"/>
        <end position="23"/>
    </location>
</feature>
<sequence length="334" mass="35833">MRRVLLPHHISAEPPPADAPVRGYGGTTMGTSWSARVVQHDTADLLAGLQRHLDDVVAQMSHWEADSDLGRFNRAPAGTWLVLPPAFFQVLAYALDVCRESGGACDPCAGALVNLWGFGPVNRYDEPGFIAPTPEQARAALPAARVRLDPVSRTALQPGGVQLDLSAVAKGYSVDCLARWLEQQGIRDYLVEVGGELRGAGVKPDGQPWWVALEQVTEAEEGDSIDSIVLALHGLAVATSGDYRRYFFNDGRRRPHTIDPRTGAPIENGLASVTVIDASCMACDAWSTALTVLGVDAGMALAEQRGIAARFVVRRAGGLTEHLSSHMRAMLDHA</sequence>
<dbReference type="EC" id="2.7.1.180" evidence="1 10"/>
<dbReference type="Gene3D" id="3.10.520.10">
    <property type="entry name" value="ApbE-like domains"/>
    <property type="match status" value="1"/>
</dbReference>
<dbReference type="InterPro" id="IPR024932">
    <property type="entry name" value="ApbE"/>
</dbReference>
<feature type="binding site" evidence="11">
    <location>
        <position position="167"/>
    </location>
    <ligand>
        <name>Mg(2+)</name>
        <dbReference type="ChEBI" id="CHEBI:18420"/>
    </ligand>
</feature>
<keyword evidence="4 10" id="KW-0808">Transferase</keyword>
<reference evidence="13 16" key="3">
    <citation type="submission" date="2019-12" db="EMBL/GenBank/DDBJ databases">
        <title>Draft Genome Sequences of Six Type Strains of the Genus Massilia.</title>
        <authorList>
            <person name="Miess H."/>
            <person name="Frediansyah A."/>
            <person name="Goeker M."/>
            <person name="Gross H."/>
        </authorList>
    </citation>
    <scope>NUCLEOTIDE SEQUENCE [LARGE SCALE GENOMIC DNA]</scope>
    <source>
        <strain evidence="13 16">DSM 26639</strain>
    </source>
</reference>
<dbReference type="InterPro" id="IPR003374">
    <property type="entry name" value="ApbE-like_sf"/>
</dbReference>
<feature type="binding site" evidence="11">
    <location>
        <position position="288"/>
    </location>
    <ligand>
        <name>Mg(2+)</name>
        <dbReference type="ChEBI" id="CHEBI:18420"/>
    </ligand>
</feature>
<evidence type="ECO:0000256" key="4">
    <source>
        <dbReference type="ARBA" id="ARBA00022679"/>
    </source>
</evidence>
<dbReference type="PIRSF" id="PIRSF006268">
    <property type="entry name" value="ApbE"/>
    <property type="match status" value="1"/>
</dbReference>
<evidence type="ECO:0000256" key="7">
    <source>
        <dbReference type="ARBA" id="ARBA00022842"/>
    </source>
</evidence>
<dbReference type="OrthoDB" id="9778595at2"/>
<dbReference type="GO" id="GO:0046872">
    <property type="term" value="F:metal ion binding"/>
    <property type="evidence" value="ECO:0007669"/>
    <property type="project" value="UniProtKB-UniRule"/>
</dbReference>
<evidence type="ECO:0000313" key="16">
    <source>
        <dbReference type="Proteomes" id="UP000437862"/>
    </source>
</evidence>
<dbReference type="RefSeq" id="WP_145875568.1">
    <property type="nucleotide sequence ID" value="NZ_CP046904.1"/>
</dbReference>
<dbReference type="EMBL" id="CP046904">
    <property type="protein sequence ID" value="QGZ39111.1"/>
    <property type="molecule type" value="Genomic_DNA"/>
</dbReference>
<reference evidence="14" key="2">
    <citation type="submission" date="2019-07" db="EMBL/GenBank/DDBJ databases">
        <authorList>
            <person name="Whitman W."/>
            <person name="Huntemann M."/>
            <person name="Clum A."/>
            <person name="Pillay M."/>
            <person name="Palaniappan K."/>
            <person name="Varghese N."/>
            <person name="Mikhailova N."/>
            <person name="Stamatis D."/>
            <person name="Reddy T."/>
            <person name="Daum C."/>
            <person name="Shapiro N."/>
            <person name="Ivanova N."/>
            <person name="Kyrpides N."/>
            <person name="Woyke T."/>
        </authorList>
    </citation>
    <scope>NUCLEOTIDE SEQUENCE</scope>
    <source>
        <strain evidence="14">CGMCC 1.10685</strain>
    </source>
</reference>
<dbReference type="PANTHER" id="PTHR30040:SF2">
    <property type="entry name" value="FAD:PROTEIN FMN TRANSFERASE"/>
    <property type="match status" value="1"/>
</dbReference>
<dbReference type="Proteomes" id="UP000315112">
    <property type="component" value="Unassembled WGS sequence"/>
</dbReference>
<comment type="cofactor">
    <cofactor evidence="11">
        <name>Mg(2+)</name>
        <dbReference type="ChEBI" id="CHEBI:18420"/>
    </cofactor>
    <cofactor evidence="11">
        <name>Mn(2+)</name>
        <dbReference type="ChEBI" id="CHEBI:29035"/>
    </cofactor>
    <text evidence="11">Magnesium. Can also use manganese.</text>
</comment>
<dbReference type="AlphaFoldDB" id="A0A562PU36"/>
<evidence type="ECO:0000256" key="5">
    <source>
        <dbReference type="ARBA" id="ARBA00022723"/>
    </source>
</evidence>
<dbReference type="PANTHER" id="PTHR30040">
    <property type="entry name" value="THIAMINE BIOSYNTHESIS LIPOPROTEIN APBE"/>
    <property type="match status" value="1"/>
</dbReference>
<dbReference type="EMBL" id="VLKW01000004">
    <property type="protein sequence ID" value="TWI47606.1"/>
    <property type="molecule type" value="Genomic_DNA"/>
</dbReference>
<dbReference type="Proteomes" id="UP000437862">
    <property type="component" value="Chromosome"/>
</dbReference>
<evidence type="ECO:0000256" key="6">
    <source>
        <dbReference type="ARBA" id="ARBA00022827"/>
    </source>
</evidence>
<keyword evidence="6 10" id="KW-0274">FAD</keyword>
<evidence type="ECO:0000313" key="13">
    <source>
        <dbReference type="EMBL" id="QGZ39111.1"/>
    </source>
</evidence>
<evidence type="ECO:0000256" key="9">
    <source>
        <dbReference type="ARBA" id="ARBA00048540"/>
    </source>
</evidence>
<keyword evidence="16" id="KW-1185">Reference proteome</keyword>
<evidence type="ECO:0000313" key="14">
    <source>
        <dbReference type="EMBL" id="TWI47606.1"/>
    </source>
</evidence>
<comment type="catalytic activity">
    <reaction evidence="9 10">
        <text>L-threonyl-[protein] + FAD = FMN-L-threonyl-[protein] + AMP + H(+)</text>
        <dbReference type="Rhea" id="RHEA:36847"/>
        <dbReference type="Rhea" id="RHEA-COMP:11060"/>
        <dbReference type="Rhea" id="RHEA-COMP:11061"/>
        <dbReference type="ChEBI" id="CHEBI:15378"/>
        <dbReference type="ChEBI" id="CHEBI:30013"/>
        <dbReference type="ChEBI" id="CHEBI:57692"/>
        <dbReference type="ChEBI" id="CHEBI:74257"/>
        <dbReference type="ChEBI" id="CHEBI:456215"/>
        <dbReference type="EC" id="2.7.1.180"/>
    </reaction>
</comment>
<evidence type="ECO:0000313" key="15">
    <source>
        <dbReference type="Proteomes" id="UP000315112"/>
    </source>
</evidence>
<evidence type="ECO:0000256" key="11">
    <source>
        <dbReference type="PIRSR" id="PIRSR006268-2"/>
    </source>
</evidence>
<comment type="similarity">
    <text evidence="10">Belongs to the ApbE family.</text>
</comment>
<evidence type="ECO:0000256" key="12">
    <source>
        <dbReference type="SAM" id="MobiDB-lite"/>
    </source>
</evidence>
<proteinExistence type="inferred from homology"/>
<keyword evidence="3 10" id="KW-0285">Flavoprotein</keyword>
<accession>A0A562PU36</accession>
<evidence type="ECO:0000256" key="2">
    <source>
        <dbReference type="ARBA" id="ARBA00016337"/>
    </source>
</evidence>
<dbReference type="Pfam" id="PF02424">
    <property type="entry name" value="ApbE"/>
    <property type="match status" value="1"/>
</dbReference>
<organism evidence="14 15">
    <name type="scientific">Pseudoduganella flava</name>
    <dbReference type="NCBI Taxonomy" id="871742"/>
    <lineage>
        <taxon>Bacteria</taxon>
        <taxon>Pseudomonadati</taxon>
        <taxon>Pseudomonadota</taxon>
        <taxon>Betaproteobacteria</taxon>
        <taxon>Burkholderiales</taxon>
        <taxon>Oxalobacteraceae</taxon>
        <taxon>Telluria group</taxon>
        <taxon>Pseudoduganella</taxon>
    </lineage>
</organism>
<evidence type="ECO:0000256" key="10">
    <source>
        <dbReference type="PIRNR" id="PIRNR006268"/>
    </source>
</evidence>
<dbReference type="GO" id="GO:0016740">
    <property type="term" value="F:transferase activity"/>
    <property type="evidence" value="ECO:0007669"/>
    <property type="project" value="UniProtKB-UniRule"/>
</dbReference>
<name>A0A562PU36_9BURK</name>
<evidence type="ECO:0000256" key="1">
    <source>
        <dbReference type="ARBA" id="ARBA00011955"/>
    </source>
</evidence>
<keyword evidence="14" id="KW-0449">Lipoprotein</keyword>
<gene>
    <name evidence="13" type="ORF">GO485_08675</name>
    <name evidence="14" type="ORF">IP92_02666</name>
</gene>
<evidence type="ECO:0000256" key="8">
    <source>
        <dbReference type="ARBA" id="ARBA00031306"/>
    </source>
</evidence>
<dbReference type="SUPFAM" id="SSF143631">
    <property type="entry name" value="ApbE-like"/>
    <property type="match status" value="1"/>
</dbReference>
<reference evidence="14 15" key="1">
    <citation type="journal article" date="2015" name="Stand. Genomic Sci.">
        <title>Genomic Encyclopedia of Bacterial and Archaeal Type Strains, Phase III: the genomes of soil and plant-associated and newly described type strains.</title>
        <authorList>
            <person name="Whitman W.B."/>
            <person name="Woyke T."/>
            <person name="Klenk H.P."/>
            <person name="Zhou Y."/>
            <person name="Lilburn T.G."/>
            <person name="Beck B.J."/>
            <person name="De Vos P."/>
            <person name="Vandamme P."/>
            <person name="Eisen J.A."/>
            <person name="Garrity G."/>
            <person name="Hugenholtz P."/>
            <person name="Kyrpides N.C."/>
        </authorList>
    </citation>
    <scope>NUCLEOTIDE SEQUENCE [LARGE SCALE GENOMIC DNA]</scope>
    <source>
        <strain evidence="14 15">CGMCC 1.10685</strain>
    </source>
</reference>
<feature type="binding site" evidence="11">
    <location>
        <position position="284"/>
    </location>
    <ligand>
        <name>Mg(2+)</name>
        <dbReference type="ChEBI" id="CHEBI:18420"/>
    </ligand>
</feature>